<name>A0AA35NFZ7_SACMI</name>
<dbReference type="RefSeq" id="XP_056080575.1">
    <property type="nucleotide sequence ID" value="XM_056224831.1"/>
</dbReference>
<dbReference type="Pfam" id="PF21365">
    <property type="entry name" value="Glyco_hydro_31_3rd"/>
    <property type="match status" value="1"/>
</dbReference>
<evidence type="ECO:0000256" key="10">
    <source>
        <dbReference type="RuleBase" id="RU361185"/>
    </source>
</evidence>
<accession>A0AA35NFZ7</accession>
<dbReference type="EMBL" id="OX365758">
    <property type="protein sequence ID" value="CAI4037458.1"/>
    <property type="molecule type" value="Genomic_DNA"/>
</dbReference>
<keyword evidence="5 10" id="KW-0378">Hydrolase</keyword>
<evidence type="ECO:0000256" key="9">
    <source>
        <dbReference type="ARBA" id="ARBA00042895"/>
    </source>
</evidence>
<keyword evidence="16" id="KW-1185">Reference proteome</keyword>
<reference evidence="15" key="1">
    <citation type="submission" date="2022-10" db="EMBL/GenBank/DDBJ databases">
        <authorList>
            <person name="Byrne P K."/>
        </authorList>
    </citation>
    <scope>NUCLEOTIDE SEQUENCE</scope>
    <source>
        <strain evidence="15">IFO1815</strain>
    </source>
</reference>
<feature type="signal peptide" evidence="11">
    <location>
        <begin position="1"/>
        <end position="20"/>
    </location>
</feature>
<dbReference type="Gene3D" id="3.20.20.80">
    <property type="entry name" value="Glycosidases"/>
    <property type="match status" value="1"/>
</dbReference>
<dbReference type="GO" id="GO:0006491">
    <property type="term" value="P:N-glycan processing"/>
    <property type="evidence" value="ECO:0007669"/>
    <property type="project" value="TreeGrafter"/>
</dbReference>
<dbReference type="GO" id="GO:0090599">
    <property type="term" value="F:alpha-glucosidase activity"/>
    <property type="evidence" value="ECO:0007669"/>
    <property type="project" value="TreeGrafter"/>
</dbReference>
<protein>
    <recommendedName>
        <fullName evidence="9">Glucosidase II subunit alpha</fullName>
    </recommendedName>
</protein>
<dbReference type="SUPFAM" id="SSF51011">
    <property type="entry name" value="Glycosyl hydrolase domain"/>
    <property type="match status" value="1"/>
</dbReference>
<evidence type="ECO:0000256" key="6">
    <source>
        <dbReference type="ARBA" id="ARBA00022824"/>
    </source>
</evidence>
<dbReference type="Gene3D" id="2.60.40.1180">
    <property type="entry name" value="Golgi alpha-mannosidase II"/>
    <property type="match status" value="2"/>
</dbReference>
<dbReference type="SUPFAM" id="SSF74650">
    <property type="entry name" value="Galactose mutarotase-like"/>
    <property type="match status" value="1"/>
</dbReference>
<dbReference type="PANTHER" id="PTHR22762">
    <property type="entry name" value="ALPHA-GLUCOSIDASE"/>
    <property type="match status" value="1"/>
</dbReference>
<comment type="subcellular location">
    <subcellularLocation>
        <location evidence="1">Endoplasmic reticulum</location>
    </subcellularLocation>
</comment>
<evidence type="ECO:0000313" key="16">
    <source>
        <dbReference type="Proteomes" id="UP001161438"/>
    </source>
</evidence>
<proteinExistence type="inferred from homology"/>
<dbReference type="InterPro" id="IPR048395">
    <property type="entry name" value="Glyco_hydro_31_C"/>
</dbReference>
<dbReference type="InterPro" id="IPR011013">
    <property type="entry name" value="Gal_mutarotase_sf_dom"/>
</dbReference>
<evidence type="ECO:0000259" key="12">
    <source>
        <dbReference type="Pfam" id="PF01055"/>
    </source>
</evidence>
<evidence type="ECO:0000256" key="2">
    <source>
        <dbReference type="ARBA" id="ARBA00004833"/>
    </source>
</evidence>
<evidence type="ECO:0000256" key="5">
    <source>
        <dbReference type="ARBA" id="ARBA00022801"/>
    </source>
</evidence>
<dbReference type="Pfam" id="PF01055">
    <property type="entry name" value="Glyco_hydro_31_2nd"/>
    <property type="match status" value="1"/>
</dbReference>
<sequence length="955" mass="110264">MVLLKWLLCQLVLFTALSHAFTDYLLKKCAQSGFCHRNRVYAENITKSHRSYYKLDTGSIAHDPLQNVLHATLVKTIPRLDGDDIAIEFPFSLSFLQDHSVRFVIDEKERTVANNSGLSISPQRYNKTWQYAFDEKFRNKVLNKTNSPELHFFKQEHIANSLWSKLSSFLSLSNSTRDIVHLQNGNISLDIFTEPFQLKIYLQNTLKLIVNERSFLNIEHHRTKQENFAHILPEEITFNMFKDDFLYSKQDTLPLGPESIALDFSFVESTDVYGIPEHATSLRLLDTSQSEPYRLFNVDVFEYNIGTTQPMYGSIPFMFSSSATSIFWVNAADTWVDIKYDAQLNKTMTHWVSENGVIDVVVSLEQDIPTIINRFTDLTGRPFLPPISSIGYHQCRWNYNDEMDVLSVDSQMDAHRIPYDFIWLDLEYTNDKKYFTWKSNSFPNPKRLLSKLKKLGRNLVVLIDPHLKKDYEVSDRVISENVAVKDHNGNNYIGHCWPGNSIWIDTMSNYGQEIWKSFFKKFMNLPVNLTNLFIWNDMNEPSIFDGPETTAPKDLIHDNHIEERSVHNVYGLSVHEATYDAIKSIYSSSDKRPFLLTRAFFAGSQRTAATWTGDNMANWDYLKISIPMVLSNNVAGMPFIGADIAGFAGDPTPELIARWYQAGLWYPFFRAHAHIDTKRREPYLFNEPLKSIVRDTIQLRYFLLPTLYTLFHKASTTGFPIMSPMFIEHPEFPELYGIDDQFYWGDSGLLVKPVTARDQLETEMIFPPGIFYDFASLNSFINDGTDLMKKNITTPLDKIPLFIEGGHIIAMREKYRRSSKLMKNDPYIIVIAPDAEGRAVGDLYVDDGESFGYQRGEYVKTQLVLENGHILKNDPIHIPENLVDIHSDTLRNTNIEKIIIAKNELQQNLKLKSYVAVKQDGKEYSFPSKLSYENDHKIVILNPKLDITESWELII</sequence>
<dbReference type="Pfam" id="PF13802">
    <property type="entry name" value="Gal_mutarotas_2"/>
    <property type="match status" value="1"/>
</dbReference>
<dbReference type="PANTHER" id="PTHR22762:SF54">
    <property type="entry name" value="BCDNA.GH04962"/>
    <property type="match status" value="1"/>
</dbReference>
<feature type="domain" description="Glycoside hydrolase family 31 N-terminal" evidence="13">
    <location>
        <begin position="90"/>
        <end position="337"/>
    </location>
</feature>
<evidence type="ECO:0000256" key="1">
    <source>
        <dbReference type="ARBA" id="ARBA00004240"/>
    </source>
</evidence>
<dbReference type="Gene3D" id="2.60.40.1760">
    <property type="entry name" value="glycosyl hydrolase (family 31)"/>
    <property type="match status" value="1"/>
</dbReference>
<dbReference type="GeneID" id="80916671"/>
<dbReference type="InterPro" id="IPR013780">
    <property type="entry name" value="Glyco_hydro_b"/>
</dbReference>
<keyword evidence="8 10" id="KW-0326">Glycosidase</keyword>
<dbReference type="GO" id="GO:0017177">
    <property type="term" value="C:glucosidase II complex"/>
    <property type="evidence" value="ECO:0007669"/>
    <property type="project" value="TreeGrafter"/>
</dbReference>
<keyword evidence="6" id="KW-0256">Endoplasmic reticulum</keyword>
<evidence type="ECO:0000256" key="11">
    <source>
        <dbReference type="SAM" id="SignalP"/>
    </source>
</evidence>
<evidence type="ECO:0000256" key="3">
    <source>
        <dbReference type="ARBA" id="ARBA00007806"/>
    </source>
</evidence>
<dbReference type="InterPro" id="IPR030458">
    <property type="entry name" value="Glyco_hydro_31_AS"/>
</dbReference>
<gene>
    <name evidence="15" type="primary">SMKI02G3340</name>
    <name evidence="15" type="ORF">SMKI_02G3340</name>
</gene>
<evidence type="ECO:0000313" key="15">
    <source>
        <dbReference type="EMBL" id="CAI4037458.1"/>
    </source>
</evidence>
<dbReference type="PROSITE" id="PS00129">
    <property type="entry name" value="GLYCOSYL_HYDROL_F31_1"/>
    <property type="match status" value="1"/>
</dbReference>
<evidence type="ECO:0000256" key="7">
    <source>
        <dbReference type="ARBA" id="ARBA00023180"/>
    </source>
</evidence>
<feature type="chain" id="PRO_5041255718" description="Glucosidase II subunit alpha" evidence="11">
    <location>
        <begin position="21"/>
        <end position="955"/>
    </location>
</feature>
<dbReference type="Proteomes" id="UP001161438">
    <property type="component" value="Chromosome 2"/>
</dbReference>
<dbReference type="FunFam" id="2.60.40.1760:FF:000010">
    <property type="entry name" value="Glucosidase II catalytic subunit"/>
    <property type="match status" value="1"/>
</dbReference>
<dbReference type="GO" id="GO:0030246">
    <property type="term" value="F:carbohydrate binding"/>
    <property type="evidence" value="ECO:0007669"/>
    <property type="project" value="InterPro"/>
</dbReference>
<dbReference type="SUPFAM" id="SSF51445">
    <property type="entry name" value="(Trans)glycosidases"/>
    <property type="match status" value="1"/>
</dbReference>
<evidence type="ECO:0000259" key="14">
    <source>
        <dbReference type="Pfam" id="PF21365"/>
    </source>
</evidence>
<evidence type="ECO:0000256" key="8">
    <source>
        <dbReference type="ARBA" id="ARBA00023295"/>
    </source>
</evidence>
<dbReference type="CDD" id="cd06603">
    <property type="entry name" value="GH31_GANC_GANAB_alpha"/>
    <property type="match status" value="1"/>
</dbReference>
<keyword evidence="4 11" id="KW-0732">Signal</keyword>
<evidence type="ECO:0000256" key="4">
    <source>
        <dbReference type="ARBA" id="ARBA00022729"/>
    </source>
</evidence>
<feature type="domain" description="Glycosyl hydrolase family 31 C-terminal" evidence="14">
    <location>
        <begin position="718"/>
        <end position="809"/>
    </location>
</feature>
<dbReference type="InterPro" id="IPR025887">
    <property type="entry name" value="Glyco_hydro_31_N_dom"/>
</dbReference>
<keyword evidence="7" id="KW-0325">Glycoprotein</keyword>
<comment type="pathway">
    <text evidence="2">Glycan metabolism; N-glycan metabolism.</text>
</comment>
<dbReference type="InterPro" id="IPR000322">
    <property type="entry name" value="Glyco_hydro_31_TIM"/>
</dbReference>
<evidence type="ECO:0000259" key="13">
    <source>
        <dbReference type="Pfam" id="PF13802"/>
    </source>
</evidence>
<dbReference type="InterPro" id="IPR017853">
    <property type="entry name" value="GH"/>
</dbReference>
<dbReference type="AlphaFoldDB" id="A0AA35NFZ7"/>
<organism evidence="15 16">
    <name type="scientific">Saccharomyces mikatae IFO 1815</name>
    <dbReference type="NCBI Taxonomy" id="226126"/>
    <lineage>
        <taxon>Eukaryota</taxon>
        <taxon>Fungi</taxon>
        <taxon>Dikarya</taxon>
        <taxon>Ascomycota</taxon>
        <taxon>Saccharomycotina</taxon>
        <taxon>Saccharomycetes</taxon>
        <taxon>Saccharomycetales</taxon>
        <taxon>Saccharomycetaceae</taxon>
        <taxon>Saccharomyces</taxon>
    </lineage>
</organism>
<dbReference type="CDD" id="cd14752">
    <property type="entry name" value="GH31_N"/>
    <property type="match status" value="1"/>
</dbReference>
<feature type="domain" description="Glycoside hydrolase family 31 TIM barrel" evidence="12">
    <location>
        <begin position="382"/>
        <end position="710"/>
    </location>
</feature>
<dbReference type="GO" id="GO:0005975">
    <property type="term" value="P:carbohydrate metabolic process"/>
    <property type="evidence" value="ECO:0007669"/>
    <property type="project" value="InterPro"/>
</dbReference>
<comment type="similarity">
    <text evidence="3 10">Belongs to the glycosyl hydrolase 31 family.</text>
</comment>